<sequence length="262" mass="27450">MPPGPNFKDKLKGHKAIIIGGSRGIGLGVAEAFLASGASVHIIGRTAAHLHNALALLKDEYVPTKEEGTPVLTVEGEVSDVTDEDKITASLRAVGPVDHVVYTAVDGRIRGPIGKVDIERDQDLFGVKFWGQVTVAKAIANYHIIKPGGSYTITSGSLSIKPKSGAAVGGALNAAVNTLAKGLAIDLAPKKVRVNCVVPGYVISPHETRSPERDAYIERLGESLLTGFGVGSTEDIAEAYLYFARARFTTVAIVDGGALLVD</sequence>
<dbReference type="AlphaFoldDB" id="A0A4Y7PWB3"/>
<dbReference type="Proteomes" id="UP000294933">
    <property type="component" value="Unassembled WGS sequence"/>
</dbReference>
<dbReference type="PANTHER" id="PTHR43477">
    <property type="entry name" value="DIHYDROANTICAPSIN 7-DEHYDROGENASE"/>
    <property type="match status" value="1"/>
</dbReference>
<dbReference type="VEuPathDB" id="FungiDB:BD410DRAFT_401219"/>
<dbReference type="PANTHER" id="PTHR43477:SF1">
    <property type="entry name" value="DIHYDROANTICAPSIN 7-DEHYDROGENASE"/>
    <property type="match status" value="1"/>
</dbReference>
<dbReference type="SUPFAM" id="SSF51735">
    <property type="entry name" value="NAD(P)-binding Rossmann-fold domains"/>
    <property type="match status" value="1"/>
</dbReference>
<dbReference type="GO" id="GO:0016491">
    <property type="term" value="F:oxidoreductase activity"/>
    <property type="evidence" value="ECO:0007669"/>
    <property type="project" value="UniProtKB-KW"/>
</dbReference>
<reference evidence="4 5" key="1">
    <citation type="submission" date="2018-06" db="EMBL/GenBank/DDBJ databases">
        <title>A transcriptomic atlas of mushroom development highlights an independent origin of complex multicellularity.</title>
        <authorList>
            <consortium name="DOE Joint Genome Institute"/>
            <person name="Krizsan K."/>
            <person name="Almasi E."/>
            <person name="Merenyi Z."/>
            <person name="Sahu N."/>
            <person name="Viragh M."/>
            <person name="Koszo T."/>
            <person name="Mondo S."/>
            <person name="Kiss B."/>
            <person name="Balint B."/>
            <person name="Kues U."/>
            <person name="Barry K."/>
            <person name="Hegedus J.C."/>
            <person name="Henrissat B."/>
            <person name="Johnson J."/>
            <person name="Lipzen A."/>
            <person name="Ohm R."/>
            <person name="Nagy I."/>
            <person name="Pangilinan J."/>
            <person name="Yan J."/>
            <person name="Xiong Y."/>
            <person name="Grigoriev I.V."/>
            <person name="Hibbett D.S."/>
            <person name="Nagy L.G."/>
        </authorList>
    </citation>
    <scope>NUCLEOTIDE SEQUENCE [LARGE SCALE GENOMIC DNA]</scope>
    <source>
        <strain evidence="4 5">SZMC22713</strain>
    </source>
</reference>
<dbReference type="EMBL" id="ML170194">
    <property type="protein sequence ID" value="TDL19694.1"/>
    <property type="molecule type" value="Genomic_DNA"/>
</dbReference>
<dbReference type="Gene3D" id="3.40.50.720">
    <property type="entry name" value="NAD(P)-binding Rossmann-like Domain"/>
    <property type="match status" value="1"/>
</dbReference>
<organism evidence="4 5">
    <name type="scientific">Rickenella mellea</name>
    <dbReference type="NCBI Taxonomy" id="50990"/>
    <lineage>
        <taxon>Eukaryota</taxon>
        <taxon>Fungi</taxon>
        <taxon>Dikarya</taxon>
        <taxon>Basidiomycota</taxon>
        <taxon>Agaricomycotina</taxon>
        <taxon>Agaricomycetes</taxon>
        <taxon>Hymenochaetales</taxon>
        <taxon>Rickenellaceae</taxon>
        <taxon>Rickenella</taxon>
    </lineage>
</organism>
<dbReference type="PRINTS" id="PR00081">
    <property type="entry name" value="GDHRDH"/>
</dbReference>
<dbReference type="OrthoDB" id="294295at2759"/>
<dbReference type="InterPro" id="IPR057571">
    <property type="entry name" value="SDR_PhqE-like"/>
</dbReference>
<comment type="similarity">
    <text evidence="1">Belongs to the short-chain dehydrogenases/reductases (SDR) family.</text>
</comment>
<name>A0A4Y7PWB3_9AGAM</name>
<dbReference type="InterPro" id="IPR051122">
    <property type="entry name" value="SDR_DHRS6-like"/>
</dbReference>
<dbReference type="InterPro" id="IPR036291">
    <property type="entry name" value="NAD(P)-bd_dom_sf"/>
</dbReference>
<dbReference type="Pfam" id="PF23441">
    <property type="entry name" value="SDR"/>
    <property type="match status" value="1"/>
</dbReference>
<keyword evidence="2" id="KW-0521">NADP</keyword>
<evidence type="ECO:0000256" key="1">
    <source>
        <dbReference type="ARBA" id="ARBA00006484"/>
    </source>
</evidence>
<evidence type="ECO:0000256" key="3">
    <source>
        <dbReference type="ARBA" id="ARBA00023002"/>
    </source>
</evidence>
<keyword evidence="5" id="KW-1185">Reference proteome</keyword>
<accession>A0A4Y7PWB3</accession>
<protein>
    <submittedName>
        <fullName evidence="4">NAD(P)-binding protein</fullName>
    </submittedName>
</protein>
<dbReference type="STRING" id="50990.A0A4Y7PWB3"/>
<evidence type="ECO:0000313" key="4">
    <source>
        <dbReference type="EMBL" id="TDL19694.1"/>
    </source>
</evidence>
<evidence type="ECO:0000256" key="2">
    <source>
        <dbReference type="ARBA" id="ARBA00022857"/>
    </source>
</evidence>
<proteinExistence type="inferred from homology"/>
<evidence type="ECO:0000313" key="5">
    <source>
        <dbReference type="Proteomes" id="UP000294933"/>
    </source>
</evidence>
<dbReference type="InterPro" id="IPR002347">
    <property type="entry name" value="SDR_fam"/>
</dbReference>
<gene>
    <name evidence="4" type="ORF">BD410DRAFT_401219</name>
</gene>
<keyword evidence="3" id="KW-0560">Oxidoreductase</keyword>